<name>A0A1E7DM99_9BACI</name>
<dbReference type="STRING" id="1714016.BA724_07880"/>
<dbReference type="EMBL" id="MAMP01000022">
    <property type="protein sequence ID" value="OES44202.1"/>
    <property type="molecule type" value="Genomic_DNA"/>
</dbReference>
<dbReference type="RefSeq" id="WP_069938806.1">
    <property type="nucleotide sequence ID" value="NZ_MAMP01000022.1"/>
</dbReference>
<dbReference type="AlphaFoldDB" id="A0A1E7DM99"/>
<evidence type="ECO:0000313" key="2">
    <source>
        <dbReference type="Proteomes" id="UP000095658"/>
    </source>
</evidence>
<organism evidence="1 2">
    <name type="scientific">Domibacillus iocasae</name>
    <dbReference type="NCBI Taxonomy" id="1714016"/>
    <lineage>
        <taxon>Bacteria</taxon>
        <taxon>Bacillati</taxon>
        <taxon>Bacillota</taxon>
        <taxon>Bacilli</taxon>
        <taxon>Bacillales</taxon>
        <taxon>Bacillaceae</taxon>
        <taxon>Domibacillus</taxon>
    </lineage>
</organism>
<evidence type="ECO:0000313" key="1">
    <source>
        <dbReference type="EMBL" id="OES44202.1"/>
    </source>
</evidence>
<dbReference type="OrthoDB" id="2708249at2"/>
<protein>
    <submittedName>
        <fullName evidence="1">Uncharacterized protein</fullName>
    </submittedName>
</protein>
<reference evidence="1 2" key="1">
    <citation type="submission" date="2016-06" db="EMBL/GenBank/DDBJ databases">
        <title>Domibacillus iocasae genome sequencing.</title>
        <authorList>
            <person name="Verma A."/>
            <person name="Pal Y."/>
            <person name="Ojha A.K."/>
            <person name="Krishnamurthi S."/>
        </authorList>
    </citation>
    <scope>NUCLEOTIDE SEQUENCE [LARGE SCALE GENOMIC DNA]</scope>
    <source>
        <strain evidence="1 2">DSM 29979</strain>
    </source>
</reference>
<dbReference type="Proteomes" id="UP000095658">
    <property type="component" value="Unassembled WGS sequence"/>
</dbReference>
<comment type="caution">
    <text evidence="1">The sequence shown here is derived from an EMBL/GenBank/DDBJ whole genome shotgun (WGS) entry which is preliminary data.</text>
</comment>
<gene>
    <name evidence="1" type="ORF">BA724_07880</name>
</gene>
<accession>A0A1E7DM99</accession>
<keyword evidence="2" id="KW-1185">Reference proteome</keyword>
<sequence length="133" mass="15241">MIENGEHEVNIFSKTNNLINNTYSAKSVTFYRRFKSFVEKLDNQDKSLVGRMYGVYRANTAALTKYGAYEQQDVENLAMVALHTAVMGIKTKLIRNLPGFFNGVLNKMLDRFVFEEQARVLAKINAECTLLYL</sequence>
<proteinExistence type="predicted"/>